<reference evidence="4" key="1">
    <citation type="submission" date="2016-08" db="EMBL/GenBank/DDBJ databases">
        <authorList>
            <person name="Seilhamer J.J."/>
        </authorList>
    </citation>
    <scope>NUCLEOTIDE SEQUENCE</scope>
    <source>
        <strain evidence="4">86</strain>
    </source>
</reference>
<evidence type="ECO:0000256" key="1">
    <source>
        <dbReference type="SAM" id="MobiDB-lite"/>
    </source>
</evidence>
<feature type="chain" id="PRO_5039581568" evidence="2">
    <location>
        <begin position="22"/>
        <end position="195"/>
    </location>
</feature>
<feature type="region of interest" description="Disordered" evidence="1">
    <location>
        <begin position="29"/>
        <end position="54"/>
    </location>
</feature>
<feature type="domain" description="GerMN" evidence="3">
    <location>
        <begin position="86"/>
        <end position="174"/>
    </location>
</feature>
<dbReference type="EMBL" id="FMJE01000003">
    <property type="protein sequence ID" value="SCM80973.1"/>
    <property type="molecule type" value="Genomic_DNA"/>
</dbReference>
<dbReference type="AlphaFoldDB" id="A0A212LTW2"/>
<protein>
    <submittedName>
        <fullName evidence="4">Sporulation and spore germination</fullName>
    </submittedName>
</protein>
<dbReference type="PROSITE" id="PS51257">
    <property type="entry name" value="PROKAR_LIPOPROTEIN"/>
    <property type="match status" value="1"/>
</dbReference>
<accession>A0A212LTW2</accession>
<evidence type="ECO:0000313" key="4">
    <source>
        <dbReference type="EMBL" id="SCM80973.1"/>
    </source>
</evidence>
<name>A0A212LTW2_9FIRM</name>
<feature type="signal peptide" evidence="2">
    <location>
        <begin position="1"/>
        <end position="21"/>
    </location>
</feature>
<keyword evidence="2" id="KW-0732">Signal</keyword>
<evidence type="ECO:0000259" key="3">
    <source>
        <dbReference type="SMART" id="SM00909"/>
    </source>
</evidence>
<evidence type="ECO:0000256" key="2">
    <source>
        <dbReference type="SAM" id="SignalP"/>
    </source>
</evidence>
<dbReference type="SMART" id="SM00909">
    <property type="entry name" value="Germane"/>
    <property type="match status" value="1"/>
</dbReference>
<sequence length="195" mass="20647">MRNKLTLLLAALLLTVTFLLAGCDGATPAPGQSGTAIPPKAAEQPSPAGTVPNSESTMQLTVYHATKDAMYLVPEIHKVPVNSHPARTAIELLLAGTKNTELVGVMPAGVKLKNVKVKEHIAYVDFDDTLIKKNKGGSAGEILLVGAIVNTLTEFPDIQKVQILVGGKKVETIAGHIDVSEPLSRSEQIIKKITN</sequence>
<proteinExistence type="predicted"/>
<organism evidence="4">
    <name type="scientific">uncultured Sporomusa sp</name>
    <dbReference type="NCBI Taxonomy" id="307249"/>
    <lineage>
        <taxon>Bacteria</taxon>
        <taxon>Bacillati</taxon>
        <taxon>Bacillota</taxon>
        <taxon>Negativicutes</taxon>
        <taxon>Selenomonadales</taxon>
        <taxon>Sporomusaceae</taxon>
        <taxon>Sporomusa</taxon>
        <taxon>environmental samples</taxon>
    </lineage>
</organism>
<dbReference type="RefSeq" id="WP_288184135.1">
    <property type="nucleotide sequence ID" value="NZ_LT608335.1"/>
</dbReference>
<gene>
    <name evidence="4" type="ORF">KL86SPO_31152</name>
</gene>
<dbReference type="Pfam" id="PF10646">
    <property type="entry name" value="Germane"/>
    <property type="match status" value="1"/>
</dbReference>
<dbReference type="InterPro" id="IPR019606">
    <property type="entry name" value="GerMN"/>
</dbReference>